<feature type="compositionally biased region" description="Basic and acidic residues" evidence="13">
    <location>
        <begin position="710"/>
        <end position="719"/>
    </location>
</feature>
<dbReference type="CDD" id="cd17932">
    <property type="entry name" value="DEXQc_UvrD"/>
    <property type="match status" value="1"/>
</dbReference>
<evidence type="ECO:0000259" key="15">
    <source>
        <dbReference type="PROSITE" id="PS51217"/>
    </source>
</evidence>
<dbReference type="InterPro" id="IPR014016">
    <property type="entry name" value="UvrD-like_ATP-bd"/>
</dbReference>
<comment type="caution">
    <text evidence="16">The sequence shown here is derived from an EMBL/GenBank/DDBJ whole genome shotgun (WGS) entry which is preliminary data.</text>
</comment>
<dbReference type="InterPro" id="IPR014017">
    <property type="entry name" value="DNA_helicase_UvrD-like_C"/>
</dbReference>
<dbReference type="InterPro" id="IPR027417">
    <property type="entry name" value="P-loop_NTPase"/>
</dbReference>
<evidence type="ECO:0000259" key="14">
    <source>
        <dbReference type="PROSITE" id="PS51198"/>
    </source>
</evidence>
<dbReference type="SUPFAM" id="SSF52540">
    <property type="entry name" value="P-loop containing nucleoside triphosphate hydrolases"/>
    <property type="match status" value="1"/>
</dbReference>
<evidence type="ECO:0000313" key="17">
    <source>
        <dbReference type="Proteomes" id="UP000636891"/>
    </source>
</evidence>
<keyword evidence="6" id="KW-0238">DNA-binding</keyword>
<evidence type="ECO:0000256" key="6">
    <source>
        <dbReference type="ARBA" id="ARBA00023125"/>
    </source>
</evidence>
<dbReference type="Proteomes" id="UP000636891">
    <property type="component" value="Unassembled WGS sequence"/>
</dbReference>
<keyword evidence="7" id="KW-0413">Isomerase</keyword>
<keyword evidence="2 12" id="KW-0547">Nucleotide-binding</keyword>
<evidence type="ECO:0000256" key="5">
    <source>
        <dbReference type="ARBA" id="ARBA00022840"/>
    </source>
</evidence>
<dbReference type="Gene3D" id="1.10.10.160">
    <property type="match status" value="1"/>
</dbReference>
<dbReference type="Gene3D" id="3.40.50.300">
    <property type="entry name" value="P-loop containing nucleotide triphosphate hydrolases"/>
    <property type="match status" value="2"/>
</dbReference>
<dbReference type="PROSITE" id="PS51198">
    <property type="entry name" value="UVRD_HELICASE_ATP_BIND"/>
    <property type="match status" value="1"/>
</dbReference>
<feature type="domain" description="UvrD-like helicase ATP-binding" evidence="14">
    <location>
        <begin position="6"/>
        <end position="291"/>
    </location>
</feature>
<dbReference type="InterPro" id="IPR013986">
    <property type="entry name" value="DExx_box_DNA_helicase_dom_sf"/>
</dbReference>
<evidence type="ECO:0000256" key="3">
    <source>
        <dbReference type="ARBA" id="ARBA00022801"/>
    </source>
</evidence>
<dbReference type="EMBL" id="JACOOK010000002">
    <property type="protein sequence ID" value="MBC5616527.1"/>
    <property type="molecule type" value="Genomic_DNA"/>
</dbReference>
<gene>
    <name evidence="16" type="ORF">H8S08_05765</name>
</gene>
<name>A0ABR7CLS8_9BACT</name>
<dbReference type="Gene3D" id="1.10.486.10">
    <property type="entry name" value="PCRA, domain 4"/>
    <property type="match status" value="1"/>
</dbReference>
<protein>
    <recommendedName>
        <fullName evidence="9">DNA 3'-5' helicase</fullName>
        <ecNumber evidence="9">5.6.2.4</ecNumber>
    </recommendedName>
    <alternativeName>
        <fullName evidence="10">DNA 3'-5' helicase II</fullName>
    </alternativeName>
</protein>
<dbReference type="PANTHER" id="PTHR11070:SF2">
    <property type="entry name" value="ATP-DEPENDENT DNA HELICASE SRS2"/>
    <property type="match status" value="1"/>
</dbReference>
<comment type="catalytic activity">
    <reaction evidence="8">
        <text>Couples ATP hydrolysis with the unwinding of duplex DNA by translocating in the 3'-5' direction.</text>
        <dbReference type="EC" id="5.6.2.4"/>
    </reaction>
</comment>
<keyword evidence="5 12" id="KW-0067">ATP-binding</keyword>
<keyword evidence="17" id="KW-1185">Reference proteome</keyword>
<keyword evidence="3 12" id="KW-0378">Hydrolase</keyword>
<evidence type="ECO:0000256" key="7">
    <source>
        <dbReference type="ARBA" id="ARBA00023235"/>
    </source>
</evidence>
<sequence>MSEYIQKLNDAQREAVVNFRCPSLIVAGAGSGKTRVLTCRIAYMLEQGVAPDTILALTFTNKAAAEMRERIGQLLSPQATRRIWMGTFHSLFSRILRAEADKLGYPSSYTIYDASDARNLVKQIIREMNLSDETYKPGDIAARISLAKNNLITPGAYEANASLQAEDRERRRPQFVDIYKLYVQKCRQNGAMDFDDLLLNTNILFKDFPDVLARYQAQFRYILVDEYQDTNFAQYVIIRRLAEQHSNVCVVGDDAQSIYSFRGAKIENILRFRNDFPDARIFKLEQNYRSTQTIVDAANSIIEKNTKQIRKRSFSTAEQGEKIKVIKAYTDKEEAILIAGDIASTVREKDLSYSEIAILYRTNAQSRSLEESLRGRNIPYKIYGGVSFYQRKEIKDLLAYVRLVVNPKDDEAFRRVINTPARGIGDVTVNRIAAAAAERNLSLWEAVSTLSSDDMEMKGAAGKKVTAFAGMIGELSGMRATAEAYELGLEIAVRSGIIGTYKMQQTPEAVSALENIEELINSVRAYTDEQKRIAAESGDDAQARVTLDEWLQNVALLTDMDNEKPEERNKVTMMTVHGAKGLEFEYVYVAGLEENLFPSMMSLGNEEGLEEERRLFYVALTRAKRGAVLSFAESRFKWGEMTFCRPSRFLGEIDPKFLDIQFDADDLSAPEGGNDAPVRTAYGGRGGYRKQEAGRKDYTGNARTYYSGREQSRGERSSERPAQGGFRHAAAPVREMSPVVPDSRFRSVGSRPQVEPEQRIPSAPRPAESAGAGDEFEVGMLVRHDKFGTGRVTQVEEWSGDVKITVEFDGAGRKTLLRRFAKLTPLRRG</sequence>
<dbReference type="Pfam" id="PF21196">
    <property type="entry name" value="PcrA_UvrD_tudor"/>
    <property type="match status" value="1"/>
</dbReference>
<dbReference type="InterPro" id="IPR000212">
    <property type="entry name" value="DNA_helicase_UvrD/REP"/>
</dbReference>
<dbReference type="EC" id="5.6.2.4" evidence="9"/>
<proteinExistence type="inferred from homology"/>
<dbReference type="PANTHER" id="PTHR11070">
    <property type="entry name" value="UVRD / RECB / PCRA DNA HELICASE FAMILY MEMBER"/>
    <property type="match status" value="1"/>
</dbReference>
<evidence type="ECO:0000256" key="11">
    <source>
        <dbReference type="ARBA" id="ARBA00048988"/>
    </source>
</evidence>
<evidence type="ECO:0000256" key="8">
    <source>
        <dbReference type="ARBA" id="ARBA00034617"/>
    </source>
</evidence>
<dbReference type="Pfam" id="PF13361">
    <property type="entry name" value="UvrD_C"/>
    <property type="match status" value="1"/>
</dbReference>
<evidence type="ECO:0000313" key="16">
    <source>
        <dbReference type="EMBL" id="MBC5616527.1"/>
    </source>
</evidence>
<feature type="domain" description="UvrD-like helicase C-terminal" evidence="15">
    <location>
        <begin position="292"/>
        <end position="581"/>
    </location>
</feature>
<feature type="region of interest" description="Disordered" evidence="13">
    <location>
        <begin position="666"/>
        <end position="772"/>
    </location>
</feature>
<evidence type="ECO:0000256" key="12">
    <source>
        <dbReference type="PROSITE-ProRule" id="PRU00560"/>
    </source>
</evidence>
<evidence type="ECO:0000256" key="13">
    <source>
        <dbReference type="SAM" id="MobiDB-lite"/>
    </source>
</evidence>
<evidence type="ECO:0000256" key="4">
    <source>
        <dbReference type="ARBA" id="ARBA00022806"/>
    </source>
</evidence>
<evidence type="ECO:0000256" key="2">
    <source>
        <dbReference type="ARBA" id="ARBA00022741"/>
    </source>
</evidence>
<organism evidence="16 17">
    <name type="scientific">Alistipes hominis</name>
    <dbReference type="NCBI Taxonomy" id="2763015"/>
    <lineage>
        <taxon>Bacteria</taxon>
        <taxon>Pseudomonadati</taxon>
        <taxon>Bacteroidota</taxon>
        <taxon>Bacteroidia</taxon>
        <taxon>Bacteroidales</taxon>
        <taxon>Rikenellaceae</taxon>
        <taxon>Alistipes</taxon>
    </lineage>
</organism>
<evidence type="ECO:0000256" key="1">
    <source>
        <dbReference type="ARBA" id="ARBA00009922"/>
    </source>
</evidence>
<dbReference type="PROSITE" id="PS51217">
    <property type="entry name" value="UVRD_HELICASE_CTER"/>
    <property type="match status" value="1"/>
</dbReference>
<accession>A0ABR7CLS8</accession>
<dbReference type="Pfam" id="PF00580">
    <property type="entry name" value="UvrD-helicase"/>
    <property type="match status" value="1"/>
</dbReference>
<comment type="similarity">
    <text evidence="1">Belongs to the helicase family. UvrD subfamily.</text>
</comment>
<evidence type="ECO:0000256" key="9">
    <source>
        <dbReference type="ARBA" id="ARBA00034808"/>
    </source>
</evidence>
<feature type="binding site" evidence="12">
    <location>
        <begin position="27"/>
        <end position="34"/>
    </location>
    <ligand>
        <name>ATP</name>
        <dbReference type="ChEBI" id="CHEBI:30616"/>
    </ligand>
</feature>
<evidence type="ECO:0000256" key="10">
    <source>
        <dbReference type="ARBA" id="ARBA00034923"/>
    </source>
</evidence>
<comment type="catalytic activity">
    <reaction evidence="11">
        <text>ATP + H2O = ADP + phosphate + H(+)</text>
        <dbReference type="Rhea" id="RHEA:13065"/>
        <dbReference type="ChEBI" id="CHEBI:15377"/>
        <dbReference type="ChEBI" id="CHEBI:15378"/>
        <dbReference type="ChEBI" id="CHEBI:30616"/>
        <dbReference type="ChEBI" id="CHEBI:43474"/>
        <dbReference type="ChEBI" id="CHEBI:456216"/>
        <dbReference type="EC" id="5.6.2.4"/>
    </reaction>
</comment>
<reference evidence="16 17" key="1">
    <citation type="submission" date="2020-08" db="EMBL/GenBank/DDBJ databases">
        <title>Genome public.</title>
        <authorList>
            <person name="Liu C."/>
            <person name="Sun Q."/>
        </authorList>
    </citation>
    <scope>NUCLEOTIDE SEQUENCE [LARGE SCALE GENOMIC DNA]</scope>
    <source>
        <strain evidence="16 17">New-7</strain>
    </source>
</reference>
<keyword evidence="4 12" id="KW-0347">Helicase</keyword>
<feature type="compositionally biased region" description="Basic and acidic residues" evidence="13">
    <location>
        <begin position="689"/>
        <end position="698"/>
    </location>
</feature>
<dbReference type="RefSeq" id="WP_118657233.1">
    <property type="nucleotide sequence ID" value="NZ_JACOOK010000002.1"/>
</dbReference>